<comment type="similarity">
    <text evidence="1">Belongs to the UDP-glycosyltransferase family.</text>
</comment>
<reference evidence="7" key="1">
    <citation type="submission" date="2022-11" db="UniProtKB">
        <authorList>
            <consortium name="WormBaseParasite"/>
        </authorList>
    </citation>
    <scope>IDENTIFICATION</scope>
</reference>
<comment type="catalytic activity">
    <reaction evidence="5">
        <text>glucuronate acceptor + UDP-alpha-D-glucuronate = acceptor beta-D-glucuronoside + UDP + H(+)</text>
        <dbReference type="Rhea" id="RHEA:21032"/>
        <dbReference type="ChEBI" id="CHEBI:15378"/>
        <dbReference type="ChEBI" id="CHEBI:58052"/>
        <dbReference type="ChEBI" id="CHEBI:58223"/>
        <dbReference type="ChEBI" id="CHEBI:132367"/>
        <dbReference type="ChEBI" id="CHEBI:132368"/>
        <dbReference type="EC" id="2.4.1.17"/>
    </reaction>
</comment>
<protein>
    <recommendedName>
        <fullName evidence="2">glucuronosyltransferase</fullName>
        <ecNumber evidence="2">2.4.1.17</ecNumber>
    </recommendedName>
</protein>
<dbReference type="InterPro" id="IPR002213">
    <property type="entry name" value="UDP_glucos_trans"/>
</dbReference>
<dbReference type="PANTHER" id="PTHR48043:SF145">
    <property type="entry name" value="FI06409P-RELATED"/>
    <property type="match status" value="1"/>
</dbReference>
<accession>A0A915K7C8</accession>
<evidence type="ECO:0000256" key="3">
    <source>
        <dbReference type="ARBA" id="ARBA00022676"/>
    </source>
</evidence>
<keyword evidence="6" id="KW-1185">Reference proteome</keyword>
<keyword evidence="3" id="KW-0328">Glycosyltransferase</keyword>
<dbReference type="WBParaSite" id="nRc.2.0.1.t33802-RA">
    <property type="protein sequence ID" value="nRc.2.0.1.t33802-RA"/>
    <property type="gene ID" value="nRc.2.0.1.g33802"/>
</dbReference>
<evidence type="ECO:0000313" key="7">
    <source>
        <dbReference type="WBParaSite" id="nRc.2.0.1.t33802-RA"/>
    </source>
</evidence>
<evidence type="ECO:0000256" key="5">
    <source>
        <dbReference type="ARBA" id="ARBA00047475"/>
    </source>
</evidence>
<dbReference type="Pfam" id="PF00201">
    <property type="entry name" value="UDPGT"/>
    <property type="match status" value="1"/>
</dbReference>
<evidence type="ECO:0000256" key="2">
    <source>
        <dbReference type="ARBA" id="ARBA00012544"/>
    </source>
</evidence>
<name>A0A915K7C8_ROMCU</name>
<dbReference type="PANTHER" id="PTHR48043">
    <property type="entry name" value="EG:EG0003.4 PROTEIN-RELATED"/>
    <property type="match status" value="1"/>
</dbReference>
<evidence type="ECO:0000313" key="6">
    <source>
        <dbReference type="Proteomes" id="UP000887565"/>
    </source>
</evidence>
<dbReference type="GO" id="GO:0015020">
    <property type="term" value="F:glucuronosyltransferase activity"/>
    <property type="evidence" value="ECO:0007669"/>
    <property type="project" value="UniProtKB-EC"/>
</dbReference>
<dbReference type="AlphaFoldDB" id="A0A915K7C8"/>
<dbReference type="Proteomes" id="UP000887565">
    <property type="component" value="Unplaced"/>
</dbReference>
<sequence>ESLLHDSHTKLFISHGGLKSVVETICAGVPALVVPFFAEQIRNAHLMEKAGVGVVISKFELTIDNLLIKSRQILNQDIYKRKIDKLRDFISDRITDPNFNAMFWMEFLVRHPNLDDKKFLRLRANQLRLDICDQKVDLLQVFKKTTDVCTGNEMIHKDQRCVNYCDPNLMRDST</sequence>
<dbReference type="SUPFAM" id="SSF53756">
    <property type="entry name" value="UDP-Glycosyltransferase/glycogen phosphorylase"/>
    <property type="match status" value="1"/>
</dbReference>
<organism evidence="6 7">
    <name type="scientific">Romanomermis culicivorax</name>
    <name type="common">Nematode worm</name>
    <dbReference type="NCBI Taxonomy" id="13658"/>
    <lineage>
        <taxon>Eukaryota</taxon>
        <taxon>Metazoa</taxon>
        <taxon>Ecdysozoa</taxon>
        <taxon>Nematoda</taxon>
        <taxon>Enoplea</taxon>
        <taxon>Dorylaimia</taxon>
        <taxon>Mermithida</taxon>
        <taxon>Mermithoidea</taxon>
        <taxon>Mermithidae</taxon>
        <taxon>Romanomermis</taxon>
    </lineage>
</organism>
<evidence type="ECO:0000256" key="4">
    <source>
        <dbReference type="ARBA" id="ARBA00022679"/>
    </source>
</evidence>
<dbReference type="Gene3D" id="3.40.50.2000">
    <property type="entry name" value="Glycogen Phosphorylase B"/>
    <property type="match status" value="1"/>
</dbReference>
<dbReference type="InterPro" id="IPR050271">
    <property type="entry name" value="UDP-glycosyltransferase"/>
</dbReference>
<evidence type="ECO:0000256" key="1">
    <source>
        <dbReference type="ARBA" id="ARBA00009995"/>
    </source>
</evidence>
<keyword evidence="4" id="KW-0808">Transferase</keyword>
<proteinExistence type="inferred from homology"/>
<dbReference type="EC" id="2.4.1.17" evidence="2"/>